<dbReference type="EMBL" id="VIEB01000654">
    <property type="protein sequence ID" value="TQD84074.1"/>
    <property type="molecule type" value="Genomic_DNA"/>
</dbReference>
<reference evidence="1 2" key="1">
    <citation type="journal article" date="2019" name="G3 (Bethesda)">
        <title>Sequencing of a Wild Apple (Malus baccata) Genome Unravels the Differences Between Cultivated and Wild Apple Species Regarding Disease Resistance and Cold Tolerance.</title>
        <authorList>
            <person name="Chen X."/>
        </authorList>
    </citation>
    <scope>NUCLEOTIDE SEQUENCE [LARGE SCALE GENOMIC DNA]</scope>
    <source>
        <strain evidence="2">cv. Shandingzi</strain>
        <tissue evidence="1">Leaves</tissue>
    </source>
</reference>
<protein>
    <submittedName>
        <fullName evidence="1">Uncharacterized protein</fullName>
    </submittedName>
</protein>
<name>A0A540LC74_MALBA</name>
<gene>
    <name evidence="1" type="ORF">C1H46_030396</name>
</gene>
<sequence>MRQQSSACPCLFSSLKVSTMAELVKDTKPLSLSPIQNAERTENLISFFPHFSRRIEAPKPQPSESATMVGLAMVLIPKSLPEPPTSIHLHSEPLSELELHHKQSSFDLQTGRAELISKHMIAPH</sequence>
<accession>A0A540LC74</accession>
<evidence type="ECO:0000313" key="2">
    <source>
        <dbReference type="Proteomes" id="UP000315295"/>
    </source>
</evidence>
<comment type="caution">
    <text evidence="1">The sequence shown here is derived from an EMBL/GenBank/DDBJ whole genome shotgun (WGS) entry which is preliminary data.</text>
</comment>
<proteinExistence type="predicted"/>
<dbReference type="AlphaFoldDB" id="A0A540LC74"/>
<evidence type="ECO:0000313" key="1">
    <source>
        <dbReference type="EMBL" id="TQD84074.1"/>
    </source>
</evidence>
<keyword evidence="2" id="KW-1185">Reference proteome</keyword>
<dbReference type="Proteomes" id="UP000315295">
    <property type="component" value="Unassembled WGS sequence"/>
</dbReference>
<organism evidence="1 2">
    <name type="scientific">Malus baccata</name>
    <name type="common">Siberian crab apple</name>
    <name type="synonym">Pyrus baccata</name>
    <dbReference type="NCBI Taxonomy" id="106549"/>
    <lineage>
        <taxon>Eukaryota</taxon>
        <taxon>Viridiplantae</taxon>
        <taxon>Streptophyta</taxon>
        <taxon>Embryophyta</taxon>
        <taxon>Tracheophyta</taxon>
        <taxon>Spermatophyta</taxon>
        <taxon>Magnoliopsida</taxon>
        <taxon>eudicotyledons</taxon>
        <taxon>Gunneridae</taxon>
        <taxon>Pentapetalae</taxon>
        <taxon>rosids</taxon>
        <taxon>fabids</taxon>
        <taxon>Rosales</taxon>
        <taxon>Rosaceae</taxon>
        <taxon>Amygdaloideae</taxon>
        <taxon>Maleae</taxon>
        <taxon>Malus</taxon>
    </lineage>
</organism>